<keyword evidence="1" id="KW-0812">Transmembrane</keyword>
<dbReference type="AlphaFoldDB" id="A0A3B0VI19"/>
<feature type="transmembrane region" description="Helical" evidence="1">
    <location>
        <begin position="6"/>
        <end position="33"/>
    </location>
</feature>
<keyword evidence="1" id="KW-0472">Membrane</keyword>
<dbReference type="EMBL" id="UOEU01000627">
    <property type="protein sequence ID" value="VAW36439.1"/>
    <property type="molecule type" value="Genomic_DNA"/>
</dbReference>
<evidence type="ECO:0000256" key="1">
    <source>
        <dbReference type="SAM" id="Phobius"/>
    </source>
</evidence>
<gene>
    <name evidence="2" type="ORF">MNBD_CHLOROFLEXI01-2000</name>
</gene>
<accession>A0A3B0VI19</accession>
<protein>
    <submittedName>
        <fullName evidence="2">Uncharacterized protein</fullName>
    </submittedName>
</protein>
<organism evidence="2">
    <name type="scientific">hydrothermal vent metagenome</name>
    <dbReference type="NCBI Taxonomy" id="652676"/>
    <lineage>
        <taxon>unclassified sequences</taxon>
        <taxon>metagenomes</taxon>
        <taxon>ecological metagenomes</taxon>
    </lineage>
</organism>
<sequence>MLTLSYGALIGLLLAAFVLGLIFPFLLIVYFVLNDKIH</sequence>
<keyword evidence="1" id="KW-1133">Transmembrane helix</keyword>
<name>A0A3B0VI19_9ZZZZ</name>
<evidence type="ECO:0000313" key="2">
    <source>
        <dbReference type="EMBL" id="VAW36439.1"/>
    </source>
</evidence>
<reference evidence="2" key="1">
    <citation type="submission" date="2018-06" db="EMBL/GenBank/DDBJ databases">
        <authorList>
            <person name="Zhirakovskaya E."/>
        </authorList>
    </citation>
    <scope>NUCLEOTIDE SEQUENCE</scope>
</reference>
<proteinExistence type="predicted"/>